<feature type="compositionally biased region" description="Low complexity" evidence="1">
    <location>
        <begin position="206"/>
        <end position="239"/>
    </location>
</feature>
<evidence type="ECO:0000256" key="1">
    <source>
        <dbReference type="SAM" id="MobiDB-lite"/>
    </source>
</evidence>
<gene>
    <name evidence="2" type="ORF">SSX86_000700</name>
</gene>
<name>A0AAP0DPX2_9ASTR</name>
<dbReference type="Proteomes" id="UP001408789">
    <property type="component" value="Unassembled WGS sequence"/>
</dbReference>
<accession>A0AAP0DPX2</accession>
<feature type="compositionally biased region" description="Basic residues" evidence="1">
    <location>
        <begin position="244"/>
        <end position="267"/>
    </location>
</feature>
<organism evidence="2 3">
    <name type="scientific">Deinandra increscens subsp. villosa</name>
    <dbReference type="NCBI Taxonomy" id="3103831"/>
    <lineage>
        <taxon>Eukaryota</taxon>
        <taxon>Viridiplantae</taxon>
        <taxon>Streptophyta</taxon>
        <taxon>Embryophyta</taxon>
        <taxon>Tracheophyta</taxon>
        <taxon>Spermatophyta</taxon>
        <taxon>Magnoliopsida</taxon>
        <taxon>eudicotyledons</taxon>
        <taxon>Gunneridae</taxon>
        <taxon>Pentapetalae</taxon>
        <taxon>asterids</taxon>
        <taxon>campanulids</taxon>
        <taxon>Asterales</taxon>
        <taxon>Asteraceae</taxon>
        <taxon>Asteroideae</taxon>
        <taxon>Heliantheae alliance</taxon>
        <taxon>Madieae</taxon>
        <taxon>Madiinae</taxon>
        <taxon>Deinandra</taxon>
    </lineage>
</organism>
<keyword evidence="3" id="KW-1185">Reference proteome</keyword>
<reference evidence="2 3" key="1">
    <citation type="submission" date="2024-04" db="EMBL/GenBank/DDBJ databases">
        <title>The reference genome of an endangered Asteraceae, Deinandra increscens subsp. villosa, native to the Central Coast of California.</title>
        <authorList>
            <person name="Guilliams M."/>
            <person name="Hasenstab-Lehman K."/>
            <person name="Meyer R."/>
            <person name="Mcevoy S."/>
        </authorList>
    </citation>
    <scope>NUCLEOTIDE SEQUENCE [LARGE SCALE GENOMIC DNA]</scope>
    <source>
        <tissue evidence="2">Leaf</tissue>
    </source>
</reference>
<sequence length="363" mass="40747">MDGEEKMPEKKPLNANNLMKFAYGLLTEYEAMRMFQATLQEMHDCLGAEEDKKGFFKKSRTHKDKPPVTRETLLPYAGKPEWETVSHFKIKRDTLRRKARQLDIQLQWDSKSASSAAAGTSRSSVGTTKFVAANDKKKGIKKEESSLLSESATGPPKKKGKKKQKKKHSKSKAAKKKGKKRRKKKHSKSKDAKKKGKMEEKEESESSSSESESSSSEPESSSYESDSSSYESDSSSSESEAPKKKGKKRRKKRHSKSKAAKKKKRRIVKANEAPNELRFLVECLVPEKQTTFSITLRKEEWKLESLMLKASTSADMVPGKFVLIYKGRDGALFSLENSASMEACVNMALESGGEEVALRLVKS</sequence>
<protein>
    <submittedName>
        <fullName evidence="2">Uncharacterized protein</fullName>
    </submittedName>
</protein>
<evidence type="ECO:0000313" key="2">
    <source>
        <dbReference type="EMBL" id="KAK9079031.1"/>
    </source>
</evidence>
<feature type="compositionally biased region" description="Basic residues" evidence="1">
    <location>
        <begin position="156"/>
        <end position="196"/>
    </location>
</feature>
<feature type="compositionally biased region" description="Basic and acidic residues" evidence="1">
    <location>
        <begin position="134"/>
        <end position="145"/>
    </location>
</feature>
<dbReference type="EMBL" id="JBCNJP010000003">
    <property type="protein sequence ID" value="KAK9079031.1"/>
    <property type="molecule type" value="Genomic_DNA"/>
</dbReference>
<proteinExistence type="predicted"/>
<dbReference type="AlphaFoldDB" id="A0AAP0DPX2"/>
<evidence type="ECO:0000313" key="3">
    <source>
        <dbReference type="Proteomes" id="UP001408789"/>
    </source>
</evidence>
<feature type="compositionally biased region" description="Low complexity" evidence="1">
    <location>
        <begin position="110"/>
        <end position="124"/>
    </location>
</feature>
<feature type="region of interest" description="Disordered" evidence="1">
    <location>
        <begin position="104"/>
        <end position="267"/>
    </location>
</feature>
<comment type="caution">
    <text evidence="2">The sequence shown here is derived from an EMBL/GenBank/DDBJ whole genome shotgun (WGS) entry which is preliminary data.</text>
</comment>